<dbReference type="Proteomes" id="UP000799424">
    <property type="component" value="Unassembled WGS sequence"/>
</dbReference>
<protein>
    <submittedName>
        <fullName evidence="2">Uncharacterized protein</fullName>
    </submittedName>
</protein>
<feature type="signal peptide" evidence="1">
    <location>
        <begin position="1"/>
        <end position="21"/>
    </location>
</feature>
<evidence type="ECO:0000256" key="1">
    <source>
        <dbReference type="SAM" id="SignalP"/>
    </source>
</evidence>
<sequence>MSAKTIFLNAVGMCLVASGKAPSPTITVPFSITPAPTHPPFPVGNTPTLPSQFSDIPASVVSCWDAHANYTSARQFLIKEINRSATFSWSQWTTTSLAITLTGDLFINCYTTVSPSLTTLCDGYPRASTARTSCSTYIRTHFLTATHTGSNIYVAPSWSTELDQLPSPTCIVASDFGPDCTKLADAYEWRVTQLQSQTPSPTGSIERPSCRVRFAPTPSAKPACFLAGGSWEAYYWPTPHAFCSGNGTSNATATAVPTPTIPGQANTAVISGLTLTSPSVYHFLRNATLSTYVGRESNVGETPSDGTLSFASSTTAAFLTVAQRESDILTISRKCLGHNKGTHCTMHASPRFLIADLETVRASEYFGSREPHEAETIYQNEYAATVGLAMSDIVKQNSVFGECVWTTPGERTETAGPAAWMGGRMTKGDWHGITATSVVGRSVETAVPGMRVWVG</sequence>
<reference evidence="2" key="1">
    <citation type="journal article" date="2020" name="Stud. Mycol.">
        <title>101 Dothideomycetes genomes: a test case for predicting lifestyles and emergence of pathogens.</title>
        <authorList>
            <person name="Haridas S."/>
            <person name="Albert R."/>
            <person name="Binder M."/>
            <person name="Bloem J."/>
            <person name="Labutti K."/>
            <person name="Salamov A."/>
            <person name="Andreopoulos B."/>
            <person name="Baker S."/>
            <person name="Barry K."/>
            <person name="Bills G."/>
            <person name="Bluhm B."/>
            <person name="Cannon C."/>
            <person name="Castanera R."/>
            <person name="Culley D."/>
            <person name="Daum C."/>
            <person name="Ezra D."/>
            <person name="Gonzalez J."/>
            <person name="Henrissat B."/>
            <person name="Kuo A."/>
            <person name="Liang C."/>
            <person name="Lipzen A."/>
            <person name="Lutzoni F."/>
            <person name="Magnuson J."/>
            <person name="Mondo S."/>
            <person name="Nolan M."/>
            <person name="Ohm R."/>
            <person name="Pangilinan J."/>
            <person name="Park H.-J."/>
            <person name="Ramirez L."/>
            <person name="Alfaro M."/>
            <person name="Sun H."/>
            <person name="Tritt A."/>
            <person name="Yoshinaga Y."/>
            <person name="Zwiers L.-H."/>
            <person name="Turgeon B."/>
            <person name="Goodwin S."/>
            <person name="Spatafora J."/>
            <person name="Crous P."/>
            <person name="Grigoriev I."/>
        </authorList>
    </citation>
    <scope>NUCLEOTIDE SEQUENCE</scope>
    <source>
        <strain evidence="2">CBS 113818</strain>
    </source>
</reference>
<keyword evidence="3" id="KW-1185">Reference proteome</keyword>
<organism evidence="2 3">
    <name type="scientific">Ophiobolus disseminans</name>
    <dbReference type="NCBI Taxonomy" id="1469910"/>
    <lineage>
        <taxon>Eukaryota</taxon>
        <taxon>Fungi</taxon>
        <taxon>Dikarya</taxon>
        <taxon>Ascomycota</taxon>
        <taxon>Pezizomycotina</taxon>
        <taxon>Dothideomycetes</taxon>
        <taxon>Pleosporomycetidae</taxon>
        <taxon>Pleosporales</taxon>
        <taxon>Pleosporineae</taxon>
        <taxon>Phaeosphaeriaceae</taxon>
        <taxon>Ophiobolus</taxon>
    </lineage>
</organism>
<gene>
    <name evidence="2" type="ORF">CC86DRAFT_415556</name>
</gene>
<dbReference type="AlphaFoldDB" id="A0A6A7AK45"/>
<evidence type="ECO:0000313" key="2">
    <source>
        <dbReference type="EMBL" id="KAF2833671.1"/>
    </source>
</evidence>
<dbReference type="OrthoDB" id="3944128at2759"/>
<proteinExistence type="predicted"/>
<keyword evidence="1" id="KW-0732">Signal</keyword>
<evidence type="ECO:0000313" key="3">
    <source>
        <dbReference type="Proteomes" id="UP000799424"/>
    </source>
</evidence>
<dbReference type="EMBL" id="MU006216">
    <property type="protein sequence ID" value="KAF2833671.1"/>
    <property type="molecule type" value="Genomic_DNA"/>
</dbReference>
<accession>A0A6A7AK45</accession>
<feature type="chain" id="PRO_5025426996" evidence="1">
    <location>
        <begin position="22"/>
        <end position="455"/>
    </location>
</feature>
<name>A0A6A7AK45_9PLEO</name>